<accession>A0ABD0KHZ2</accession>
<protein>
    <submittedName>
        <fullName evidence="2">Uncharacterized protein</fullName>
    </submittedName>
</protein>
<proteinExistence type="predicted"/>
<organism evidence="2 3">
    <name type="scientific">Batillaria attramentaria</name>
    <dbReference type="NCBI Taxonomy" id="370345"/>
    <lineage>
        <taxon>Eukaryota</taxon>
        <taxon>Metazoa</taxon>
        <taxon>Spiralia</taxon>
        <taxon>Lophotrochozoa</taxon>
        <taxon>Mollusca</taxon>
        <taxon>Gastropoda</taxon>
        <taxon>Caenogastropoda</taxon>
        <taxon>Sorbeoconcha</taxon>
        <taxon>Cerithioidea</taxon>
        <taxon>Batillariidae</taxon>
        <taxon>Batillaria</taxon>
    </lineage>
</organism>
<dbReference type="Proteomes" id="UP001519460">
    <property type="component" value="Unassembled WGS sequence"/>
</dbReference>
<dbReference type="AlphaFoldDB" id="A0ABD0KHZ2"/>
<evidence type="ECO:0000256" key="1">
    <source>
        <dbReference type="SAM" id="MobiDB-lite"/>
    </source>
</evidence>
<feature type="compositionally biased region" description="Low complexity" evidence="1">
    <location>
        <begin position="78"/>
        <end position="96"/>
    </location>
</feature>
<evidence type="ECO:0000313" key="2">
    <source>
        <dbReference type="EMBL" id="KAK7486561.1"/>
    </source>
</evidence>
<keyword evidence="3" id="KW-1185">Reference proteome</keyword>
<name>A0ABD0KHZ2_9CAEN</name>
<reference evidence="2 3" key="1">
    <citation type="journal article" date="2023" name="Sci. Data">
        <title>Genome assembly of the Korean intertidal mud-creeper Batillaria attramentaria.</title>
        <authorList>
            <person name="Patra A.K."/>
            <person name="Ho P.T."/>
            <person name="Jun S."/>
            <person name="Lee S.J."/>
            <person name="Kim Y."/>
            <person name="Won Y.J."/>
        </authorList>
    </citation>
    <scope>NUCLEOTIDE SEQUENCE [LARGE SCALE GENOMIC DNA]</scope>
    <source>
        <strain evidence="2">Wonlab-2016</strain>
    </source>
</reference>
<gene>
    <name evidence="2" type="ORF">BaRGS_00022227</name>
</gene>
<sequence>MKEHVKLYVRDIRDEFNKELETVRKRVEALEFENQKLKSQLGEHKKTIATLKEANNVPANNVTTHRKSPSALSSPLVPTASSPTSSHPSDQLNLTVTPPPPPLLN</sequence>
<comment type="caution">
    <text evidence="2">The sequence shown here is derived from an EMBL/GenBank/DDBJ whole genome shotgun (WGS) entry which is preliminary data.</text>
</comment>
<dbReference type="EMBL" id="JACVVK020000177">
    <property type="protein sequence ID" value="KAK7486561.1"/>
    <property type="molecule type" value="Genomic_DNA"/>
</dbReference>
<evidence type="ECO:0000313" key="3">
    <source>
        <dbReference type="Proteomes" id="UP001519460"/>
    </source>
</evidence>
<feature type="region of interest" description="Disordered" evidence="1">
    <location>
        <begin position="49"/>
        <end position="105"/>
    </location>
</feature>